<sequence>QKGQPAVKGCITNWLSSPSSQTMSSCRQAARPLAKCLRHDALQLRPFTTTPSAPAEVYKVVRDRPEGTPDPLELDPNTAVAPWAEKDLWKAGTPPVGSRRRRYAIRTSQNLPFEQLPYQAFQEARKILALDRQKKVEAIAAEVEKMRKIRETDVALFRGGEKKREMKLESIRRHIEHLKIQADINDPAVKRRFEDGLGDMSKPIYRYLAKRRWEGYNKKIMEQRISQFHITPDILPKLTPKYDVELHFRRSKIPAGKILPSNLTEVAPRLRVQPFDAGERLVTVAIVDPDVPDTESDAFSKRCHFLAANIPVSPTDPSLPLGRLNRDAHIAVPYLPAFAQKGAPYHRLAIFILDQPGNKPLDIAALRAQYNKKTVTDESSSSSASTSSSSAVAAPVPATGFSLKSLRDKFALTPTGFTLFRTVWDEHTADVMHRAGVPGADVEFRPNRVYSMKPPKAPRGWEAKRQGPKYRHLWKYTKRIRGLSNAKGWIVKKRADGNGKRG</sequence>
<dbReference type="Gene3D" id="3.90.280.10">
    <property type="entry name" value="PEBP-like"/>
    <property type="match status" value="1"/>
</dbReference>
<dbReference type="CDD" id="cd00866">
    <property type="entry name" value="PEBP_euk"/>
    <property type="match status" value="1"/>
</dbReference>
<organism evidence="1 2">
    <name type="scientific">Verticillium longisporum</name>
    <name type="common">Verticillium dahliae var. longisporum</name>
    <dbReference type="NCBI Taxonomy" id="100787"/>
    <lineage>
        <taxon>Eukaryota</taxon>
        <taxon>Fungi</taxon>
        <taxon>Dikarya</taxon>
        <taxon>Ascomycota</taxon>
        <taxon>Pezizomycotina</taxon>
        <taxon>Sordariomycetes</taxon>
        <taxon>Hypocreomycetidae</taxon>
        <taxon>Glomerellales</taxon>
        <taxon>Plectosphaerellaceae</taxon>
        <taxon>Verticillium</taxon>
    </lineage>
</organism>
<reference evidence="1 2" key="1">
    <citation type="submission" date="2015-05" db="EMBL/GenBank/DDBJ databases">
        <authorList>
            <person name="Wang D.B."/>
            <person name="Wang M."/>
        </authorList>
    </citation>
    <scope>NUCLEOTIDE SEQUENCE [LARGE SCALE GENOMIC DNA]</scope>
    <source>
        <strain evidence="1">VL1</strain>
    </source>
</reference>
<accession>A0A0G4MFH6</accession>
<dbReference type="Pfam" id="PF01161">
    <property type="entry name" value="PBP"/>
    <property type="match status" value="1"/>
</dbReference>
<name>A0A0G4MFH6_VERLO</name>
<proteinExistence type="predicted"/>
<dbReference type="InterPro" id="IPR008914">
    <property type="entry name" value="PEBP"/>
</dbReference>
<dbReference type="Proteomes" id="UP000044602">
    <property type="component" value="Unassembled WGS sequence"/>
</dbReference>
<dbReference type="EMBL" id="CVQH01022416">
    <property type="protein sequence ID" value="CRK33048.1"/>
    <property type="molecule type" value="Genomic_DNA"/>
</dbReference>
<keyword evidence="2" id="KW-1185">Reference proteome</keyword>
<dbReference type="Gene3D" id="1.20.58.1180">
    <property type="match status" value="1"/>
</dbReference>
<feature type="non-terminal residue" evidence="1">
    <location>
        <position position="1"/>
    </location>
</feature>
<protein>
    <submittedName>
        <fullName evidence="1">Uncharacterized protein</fullName>
    </submittedName>
</protein>
<dbReference type="SUPFAM" id="SSF49777">
    <property type="entry name" value="PEBP-like"/>
    <property type="match status" value="1"/>
</dbReference>
<dbReference type="PANTHER" id="PTHR11362">
    <property type="entry name" value="PHOSPHATIDYLETHANOLAMINE-BINDING PROTEIN"/>
    <property type="match status" value="1"/>
</dbReference>
<evidence type="ECO:0000313" key="2">
    <source>
        <dbReference type="Proteomes" id="UP000044602"/>
    </source>
</evidence>
<dbReference type="InterPro" id="IPR035810">
    <property type="entry name" value="PEBP_euk"/>
</dbReference>
<gene>
    <name evidence="1" type="ORF">BN1708_005992</name>
</gene>
<dbReference type="PANTHER" id="PTHR11362:SF82">
    <property type="entry name" value="PHOSPHATIDYLETHANOLAMINE-BINDING PROTEIN 4"/>
    <property type="match status" value="1"/>
</dbReference>
<evidence type="ECO:0000313" key="1">
    <source>
        <dbReference type="EMBL" id="CRK33048.1"/>
    </source>
</evidence>
<dbReference type="STRING" id="100787.A0A0G4MFH6"/>
<dbReference type="InterPro" id="IPR036610">
    <property type="entry name" value="PEBP-like_sf"/>
</dbReference>
<dbReference type="AlphaFoldDB" id="A0A0G4MFH6"/>